<dbReference type="GO" id="GO:0019948">
    <property type="term" value="F:SUMO activating enzyme activity"/>
    <property type="evidence" value="ECO:0007669"/>
    <property type="project" value="TreeGrafter"/>
</dbReference>
<keyword evidence="5" id="KW-0539">Nucleus</keyword>
<comment type="caution">
    <text evidence="10">The sequence shown here is derived from an EMBL/GenBank/DDBJ whole genome shotgun (WGS) entry which is preliminary data.</text>
</comment>
<comment type="similarity">
    <text evidence="3">Belongs to the ubiquitin-activating E1 family.</text>
</comment>
<dbReference type="AlphaFoldDB" id="A0A226EUS6"/>
<reference evidence="10 11" key="1">
    <citation type="submission" date="2015-12" db="EMBL/GenBank/DDBJ databases">
        <title>The genome of Folsomia candida.</title>
        <authorList>
            <person name="Faddeeva A."/>
            <person name="Derks M.F."/>
            <person name="Anvar Y."/>
            <person name="Smit S."/>
            <person name="Van Straalen N."/>
            <person name="Roelofs D."/>
        </authorList>
    </citation>
    <scope>NUCLEOTIDE SEQUENCE [LARGE SCALE GENOMIC DNA]</scope>
    <source>
        <strain evidence="10 11">VU population</strain>
        <tissue evidence="10">Whole body</tissue>
    </source>
</reference>
<evidence type="ECO:0000256" key="7">
    <source>
        <dbReference type="ARBA" id="ARBA00044187"/>
    </source>
</evidence>
<evidence type="ECO:0000256" key="1">
    <source>
        <dbReference type="ARBA" id="ARBA00004123"/>
    </source>
</evidence>
<comment type="pathway">
    <text evidence="2">Protein modification; protein sumoylation.</text>
</comment>
<evidence type="ECO:0000313" key="10">
    <source>
        <dbReference type="EMBL" id="OXA60980.1"/>
    </source>
</evidence>
<evidence type="ECO:0000256" key="5">
    <source>
        <dbReference type="ARBA" id="ARBA00023242"/>
    </source>
</evidence>
<dbReference type="FunFam" id="3.40.50.720:FF:000744">
    <property type="entry name" value="Smt3 activating enzyme 1"/>
    <property type="match status" value="1"/>
</dbReference>
<sequence>MVSENGDVKNDNKTFTDDEAALYDRQIRLWGVDAQKRINSSKILIIGMGGVGAEVAKNIILGGVKSVTLLDADDVSELDNVCQFLAPRESIGQNRAEASKGRAQQLNPMVEVTADGASIDDKPDSFFTSFSIIIATNCTKTQIMRLNKVTRENDIKFLISDVFGFFGFIFLDLGEHRYKTEVVNMAAKKGDVNVIDGLSRYISFLDAISIDWNLEEFAARAKKTRPGLFGLFVLLEFFEQKKRKPLPSSRDEDLAELLKLRDEFIEKNGIAKDRIPDDFFETVFGELGPSSAITGGVLAQEVVKAVSQKDAPLVNIFLCNPLTGTGYVENLVD</sequence>
<evidence type="ECO:0000256" key="2">
    <source>
        <dbReference type="ARBA" id="ARBA00004718"/>
    </source>
</evidence>
<dbReference type="InterPro" id="IPR035985">
    <property type="entry name" value="Ubiquitin-activating_enz"/>
</dbReference>
<dbReference type="SUPFAM" id="SSF69572">
    <property type="entry name" value="Activating enzymes of the ubiquitin-like proteins"/>
    <property type="match status" value="1"/>
</dbReference>
<comment type="subunit">
    <text evidence="6">Heterodimer of SAE1 and UBA2/SAE2. The heterodimer corresponds to the two domains that are encoded on a single polypeptide chain in ubiquitin-activating enzyme E1. Interacts with UBE2I.</text>
</comment>
<keyword evidence="4" id="KW-0833">Ubl conjugation pathway</keyword>
<organism evidence="10 11">
    <name type="scientific">Folsomia candida</name>
    <name type="common">Springtail</name>
    <dbReference type="NCBI Taxonomy" id="158441"/>
    <lineage>
        <taxon>Eukaryota</taxon>
        <taxon>Metazoa</taxon>
        <taxon>Ecdysozoa</taxon>
        <taxon>Arthropoda</taxon>
        <taxon>Hexapoda</taxon>
        <taxon>Collembola</taxon>
        <taxon>Entomobryomorpha</taxon>
        <taxon>Isotomoidea</taxon>
        <taxon>Isotomidae</taxon>
        <taxon>Proisotominae</taxon>
        <taxon>Folsomia</taxon>
    </lineage>
</organism>
<dbReference type="GO" id="GO:0031510">
    <property type="term" value="C:SUMO activating enzyme complex"/>
    <property type="evidence" value="ECO:0007669"/>
    <property type="project" value="TreeGrafter"/>
</dbReference>
<dbReference type="OMA" id="EFFGQFD"/>
<dbReference type="Pfam" id="PF00899">
    <property type="entry name" value="ThiF"/>
    <property type="match status" value="1"/>
</dbReference>
<dbReference type="PANTHER" id="PTHR10953:SF162">
    <property type="entry name" value="SUMO-ACTIVATING ENZYME SUBUNIT 1"/>
    <property type="match status" value="1"/>
</dbReference>
<name>A0A226EUS6_FOLCA</name>
<dbReference type="Proteomes" id="UP000198287">
    <property type="component" value="Unassembled WGS sequence"/>
</dbReference>
<dbReference type="GO" id="GO:0016925">
    <property type="term" value="P:protein sumoylation"/>
    <property type="evidence" value="ECO:0007669"/>
    <property type="project" value="TreeGrafter"/>
</dbReference>
<dbReference type="PANTHER" id="PTHR10953">
    <property type="entry name" value="UBIQUITIN-ACTIVATING ENZYME E1"/>
    <property type="match status" value="1"/>
</dbReference>
<dbReference type="InterPro" id="IPR045886">
    <property type="entry name" value="ThiF/MoeB/HesA"/>
</dbReference>
<gene>
    <name evidence="10" type="ORF">Fcan01_05605</name>
</gene>
<accession>A0A226EUS6</accession>
<evidence type="ECO:0000256" key="8">
    <source>
        <dbReference type="ARBA" id="ARBA00044354"/>
    </source>
</evidence>
<dbReference type="InterPro" id="IPR000594">
    <property type="entry name" value="ThiF_NAD_FAD-bd"/>
</dbReference>
<dbReference type="InterPro" id="IPR000011">
    <property type="entry name" value="UBQ/SUMO-activ_enz_E1-like"/>
</dbReference>
<dbReference type="STRING" id="158441.A0A226EUS6"/>
<evidence type="ECO:0000256" key="4">
    <source>
        <dbReference type="ARBA" id="ARBA00022786"/>
    </source>
</evidence>
<protein>
    <recommendedName>
        <fullName evidence="7">SUMO-activating enzyme subunit 1</fullName>
    </recommendedName>
    <alternativeName>
        <fullName evidence="8">Ubiquitin-like 1-activating enzyme E1A</fullName>
    </alternativeName>
</protein>
<comment type="subcellular location">
    <subcellularLocation>
        <location evidence="1">Nucleus</location>
    </subcellularLocation>
</comment>
<dbReference type="OrthoDB" id="412647at2759"/>
<feature type="domain" description="THIF-type NAD/FAD binding fold" evidence="9">
    <location>
        <begin position="23"/>
        <end position="315"/>
    </location>
</feature>
<evidence type="ECO:0000313" key="11">
    <source>
        <dbReference type="Proteomes" id="UP000198287"/>
    </source>
</evidence>
<dbReference type="GO" id="GO:0005737">
    <property type="term" value="C:cytoplasm"/>
    <property type="evidence" value="ECO:0007669"/>
    <property type="project" value="TreeGrafter"/>
</dbReference>
<proteinExistence type="inferred from homology"/>
<dbReference type="PRINTS" id="PR01849">
    <property type="entry name" value="UBIQUITINACT"/>
</dbReference>
<evidence type="ECO:0000256" key="6">
    <source>
        <dbReference type="ARBA" id="ARBA00026003"/>
    </source>
</evidence>
<dbReference type="Gene3D" id="3.40.50.720">
    <property type="entry name" value="NAD(P)-binding Rossmann-like Domain"/>
    <property type="match status" value="1"/>
</dbReference>
<dbReference type="EMBL" id="LNIX01000002">
    <property type="protein sequence ID" value="OXA60980.1"/>
    <property type="molecule type" value="Genomic_DNA"/>
</dbReference>
<evidence type="ECO:0000259" key="9">
    <source>
        <dbReference type="Pfam" id="PF00899"/>
    </source>
</evidence>
<keyword evidence="11" id="KW-1185">Reference proteome</keyword>
<evidence type="ECO:0000256" key="3">
    <source>
        <dbReference type="ARBA" id="ARBA00005673"/>
    </source>
</evidence>